<dbReference type="PANTHER" id="PTHR13199:SF11">
    <property type="entry name" value="PROTEIN ATOSSA"/>
    <property type="match status" value="1"/>
</dbReference>
<keyword evidence="5" id="KW-1185">Reference proteome</keyword>
<dbReference type="InterPro" id="IPR051506">
    <property type="entry name" value="ATOS_Transcription_Regulators"/>
</dbReference>
<dbReference type="AlphaFoldDB" id="A0A6A4JLP4"/>
<comment type="caution">
    <text evidence="4">The sequence shown here is derived from an EMBL/GenBank/DDBJ whole genome shotgun (WGS) entry which is preliminary data.</text>
</comment>
<dbReference type="SMART" id="SM01177">
    <property type="entry name" value="DUF4210"/>
    <property type="match status" value="1"/>
</dbReference>
<feature type="compositionally biased region" description="Polar residues" evidence="2">
    <location>
        <begin position="317"/>
        <end position="330"/>
    </location>
</feature>
<feature type="region of interest" description="Disordered" evidence="2">
    <location>
        <begin position="346"/>
        <end position="366"/>
    </location>
</feature>
<evidence type="ECO:0000256" key="1">
    <source>
        <dbReference type="ARBA" id="ARBA00034497"/>
    </source>
</evidence>
<dbReference type="OrthoDB" id="8625101at2759"/>
<dbReference type="InterPro" id="IPR033473">
    <property type="entry name" value="Atos-like_C"/>
</dbReference>
<sequence length="761" mass="82291">METRRRRSGRRGRDSDVDDNTEEDTRHGRIFTDAFSVPLLDNKRMMPEAGGTKRTGDGSLFSDVGMMVVEGRLAGGTAPRGFKEGPHCPPLTNSPSHHACIDTAFLCERADKLRQHMKLLSENGAPLCVEVLLCPGCPCGAARAASTNICQVPTSEDLLLEQWTISMVKDGMPKAGVVDDRVLLQAVRSQLHFSQLASWCSLGGVRNVTYRVCHPPVGVAGFTRPPVAHDFPPAKISATSCLKVSLKSLPRLESMPTLACPLHHAPLHESSSSSALTATVTVFKSVFAELGQCLLDPPARIPAVRNGFTMWRESKSTTKASPSCNSQSSGLVDDRMQSGCQHIGKHRCEDDESGSGQHNRGCPRAERSSSSIFSALSGNRCSQFLSKTPSDDSDEEPLEAELLLSSLLRRGARTGSPGRRARPPTLASGGGAPKIRSPPTGGANPLKRKWAAERGSVSKKLLSDSDPTGLARLFNRLDITPSALRVSIDLPVSSSTYKKDEIDAVEKLPPHPLTPTPIPRLNIPRPTCWTIGPDSSSEETEGESPVSTTIKNAPPWSSPCPQRASPPSPFKHRRRPLSKYSKPLLGNFEENILGGRLQPTSVVDGFTADLGASGSFCPQHLKLPVTMSFFSIEPHSAPCLGEMRLGKKGYTVPSAGTIQLTLLNPLGTVVKMFVVGYDVSDMPPNCHTFVRQRSVSPPSSNNFLIHLRLRSSKSGRISLWGDVKTLLCRRQYDCVASAVATDEPDQTVVLVPSFPRYTPNK</sequence>
<feature type="domain" description="Atos-like conserved" evidence="3">
    <location>
        <begin position="584"/>
        <end position="640"/>
    </location>
</feature>
<organism evidence="4 5">
    <name type="scientific">Apolygus lucorum</name>
    <name type="common">Small green plant bug</name>
    <name type="synonym">Lygocoris lucorum</name>
    <dbReference type="NCBI Taxonomy" id="248454"/>
    <lineage>
        <taxon>Eukaryota</taxon>
        <taxon>Metazoa</taxon>
        <taxon>Ecdysozoa</taxon>
        <taxon>Arthropoda</taxon>
        <taxon>Hexapoda</taxon>
        <taxon>Insecta</taxon>
        <taxon>Pterygota</taxon>
        <taxon>Neoptera</taxon>
        <taxon>Paraneoptera</taxon>
        <taxon>Hemiptera</taxon>
        <taxon>Heteroptera</taxon>
        <taxon>Panheteroptera</taxon>
        <taxon>Cimicomorpha</taxon>
        <taxon>Miridae</taxon>
        <taxon>Mirini</taxon>
        <taxon>Apolygus</taxon>
    </lineage>
</organism>
<evidence type="ECO:0000313" key="5">
    <source>
        <dbReference type="Proteomes" id="UP000466442"/>
    </source>
</evidence>
<name>A0A6A4JLP4_APOLU</name>
<proteinExistence type="inferred from homology"/>
<evidence type="ECO:0000259" key="3">
    <source>
        <dbReference type="SMART" id="SM01177"/>
    </source>
</evidence>
<dbReference type="InterPro" id="IPR025261">
    <property type="entry name" value="Atos-like_cons_dom"/>
</dbReference>
<dbReference type="Pfam" id="PF13889">
    <property type="entry name" value="Chromosome_seg"/>
    <property type="match status" value="1"/>
</dbReference>
<accession>A0A6A4JLP4</accession>
<feature type="region of interest" description="Disordered" evidence="2">
    <location>
        <begin position="533"/>
        <end position="575"/>
    </location>
</feature>
<evidence type="ECO:0000256" key="2">
    <source>
        <dbReference type="SAM" id="MobiDB-lite"/>
    </source>
</evidence>
<feature type="region of interest" description="Disordered" evidence="2">
    <location>
        <begin position="409"/>
        <end position="447"/>
    </location>
</feature>
<feature type="region of interest" description="Disordered" evidence="2">
    <location>
        <begin position="1"/>
        <end position="27"/>
    </location>
</feature>
<comment type="similarity">
    <text evidence="1">Belongs to the ATOS family.</text>
</comment>
<feature type="compositionally biased region" description="Basic residues" evidence="2">
    <location>
        <begin position="1"/>
        <end position="10"/>
    </location>
</feature>
<evidence type="ECO:0000313" key="4">
    <source>
        <dbReference type="EMBL" id="KAF6204148.1"/>
    </source>
</evidence>
<reference evidence="4" key="1">
    <citation type="journal article" date="2021" name="Mol. Ecol. Resour.">
        <title>Apolygus lucorum genome provides insights into omnivorousness and mesophyll feeding.</title>
        <authorList>
            <person name="Liu Y."/>
            <person name="Liu H."/>
            <person name="Wang H."/>
            <person name="Huang T."/>
            <person name="Liu B."/>
            <person name="Yang B."/>
            <person name="Yin L."/>
            <person name="Li B."/>
            <person name="Zhang Y."/>
            <person name="Zhang S."/>
            <person name="Jiang F."/>
            <person name="Zhang X."/>
            <person name="Ren Y."/>
            <person name="Wang B."/>
            <person name="Wang S."/>
            <person name="Lu Y."/>
            <person name="Wu K."/>
            <person name="Fan W."/>
            <person name="Wang G."/>
        </authorList>
    </citation>
    <scope>NUCLEOTIDE SEQUENCE</scope>
    <source>
        <strain evidence="4">12Hb</strain>
    </source>
</reference>
<protein>
    <recommendedName>
        <fullName evidence="3">Atos-like conserved domain-containing protein</fullName>
    </recommendedName>
</protein>
<dbReference type="Proteomes" id="UP000466442">
    <property type="component" value="Unassembled WGS sequence"/>
</dbReference>
<dbReference type="EMBL" id="WIXP02000010">
    <property type="protein sequence ID" value="KAF6204148.1"/>
    <property type="molecule type" value="Genomic_DNA"/>
</dbReference>
<feature type="region of interest" description="Disordered" evidence="2">
    <location>
        <begin position="314"/>
        <end position="334"/>
    </location>
</feature>
<dbReference type="PANTHER" id="PTHR13199">
    <property type="entry name" value="GH03947P"/>
    <property type="match status" value="1"/>
</dbReference>
<gene>
    <name evidence="4" type="ORF">GE061_002488</name>
</gene>
<dbReference type="Pfam" id="PF13915">
    <property type="entry name" value="DUF4210"/>
    <property type="match status" value="1"/>
</dbReference>